<evidence type="ECO:0000313" key="2">
    <source>
        <dbReference type="EMBL" id="RKN85408.1"/>
    </source>
</evidence>
<proteinExistence type="predicted"/>
<protein>
    <submittedName>
        <fullName evidence="2">Uncharacterized protein</fullName>
    </submittedName>
</protein>
<keyword evidence="1" id="KW-0472">Membrane</keyword>
<evidence type="ECO:0000256" key="1">
    <source>
        <dbReference type="SAM" id="Phobius"/>
    </source>
</evidence>
<keyword evidence="1" id="KW-1133">Transmembrane helix</keyword>
<dbReference type="PROSITE" id="PS51257">
    <property type="entry name" value="PROKAR_LIPOPROTEIN"/>
    <property type="match status" value="1"/>
</dbReference>
<feature type="transmembrane region" description="Helical" evidence="1">
    <location>
        <begin position="7"/>
        <end position="30"/>
    </location>
</feature>
<dbReference type="Proteomes" id="UP000282311">
    <property type="component" value="Unassembled WGS sequence"/>
</dbReference>
<organism evidence="2 3">
    <name type="scientific">Paenibacillus ginsengarvi</name>
    <dbReference type="NCBI Taxonomy" id="400777"/>
    <lineage>
        <taxon>Bacteria</taxon>
        <taxon>Bacillati</taxon>
        <taxon>Bacillota</taxon>
        <taxon>Bacilli</taxon>
        <taxon>Bacillales</taxon>
        <taxon>Paenibacillaceae</taxon>
        <taxon>Paenibacillus</taxon>
    </lineage>
</organism>
<dbReference type="RefSeq" id="WP_120746430.1">
    <property type="nucleotide sequence ID" value="NZ_RBAH01000004.1"/>
</dbReference>
<keyword evidence="3" id="KW-1185">Reference proteome</keyword>
<gene>
    <name evidence="2" type="ORF">D7M11_06845</name>
</gene>
<evidence type="ECO:0000313" key="3">
    <source>
        <dbReference type="Proteomes" id="UP000282311"/>
    </source>
</evidence>
<dbReference type="AlphaFoldDB" id="A0A3B0CL01"/>
<dbReference type="EMBL" id="RBAH01000004">
    <property type="protein sequence ID" value="RKN85408.1"/>
    <property type="molecule type" value="Genomic_DNA"/>
</dbReference>
<accession>A0A3B0CL01</accession>
<keyword evidence="1" id="KW-0812">Transmembrane</keyword>
<feature type="transmembrane region" description="Helical" evidence="1">
    <location>
        <begin position="36"/>
        <end position="56"/>
    </location>
</feature>
<reference evidence="2 3" key="1">
    <citation type="journal article" date="2007" name="Int. J. Syst. Evol. Microbiol.">
        <title>Paenibacillus ginsengarvi sp. nov., isolated from soil from ginseng cultivation.</title>
        <authorList>
            <person name="Yoon M.H."/>
            <person name="Ten L.N."/>
            <person name="Im W.T."/>
        </authorList>
    </citation>
    <scope>NUCLEOTIDE SEQUENCE [LARGE SCALE GENOMIC DNA]</scope>
    <source>
        <strain evidence="2 3">KCTC 13059</strain>
    </source>
</reference>
<name>A0A3B0CL01_9BACL</name>
<comment type="caution">
    <text evidence="2">The sequence shown here is derived from an EMBL/GenBank/DDBJ whole genome shotgun (WGS) entry which is preliminary data.</text>
</comment>
<sequence length="78" mass="8534">MRSKRIVILVIAELVIAVAFAFACALVLLYEKDEPWLLALLVIGGIAGLLNGAYLLKLRRKPPARRRPGMPPTKPGRG</sequence>